<dbReference type="InParanoid" id="A0A545AWX5"/>
<dbReference type="Gene3D" id="1.10.10.10">
    <property type="entry name" value="Winged helix-like DNA-binding domain superfamily/Winged helix DNA-binding domain"/>
    <property type="match status" value="1"/>
</dbReference>
<protein>
    <submittedName>
        <fullName evidence="2">MarR family transcriptional regulator</fullName>
    </submittedName>
</protein>
<sequence length="157" mass="17355">MDGDHRPVWLDEQEQEIWRTLATVLVHLPAALDAQLQRDAGMSQFEYAILAALSDAPGRELRMSALARFADGSLARLSQAVGRLERRGWVRRTSDPDDGRSTRAVLTDEGWQVLVAAAPGHVSAVRGLVFDPLTRAQVRQLGEIGRRIQRVIIPDGP</sequence>
<evidence type="ECO:0000313" key="2">
    <source>
        <dbReference type="EMBL" id="TQS45105.1"/>
    </source>
</evidence>
<feature type="domain" description="HTH marR-type" evidence="1">
    <location>
        <begin position="14"/>
        <end position="150"/>
    </location>
</feature>
<dbReference type="PANTHER" id="PTHR33164">
    <property type="entry name" value="TRANSCRIPTIONAL REGULATOR, MARR FAMILY"/>
    <property type="match status" value="1"/>
</dbReference>
<dbReference type="GO" id="GO:0006950">
    <property type="term" value="P:response to stress"/>
    <property type="evidence" value="ECO:0007669"/>
    <property type="project" value="TreeGrafter"/>
</dbReference>
<dbReference type="GO" id="GO:0003700">
    <property type="term" value="F:DNA-binding transcription factor activity"/>
    <property type="evidence" value="ECO:0007669"/>
    <property type="project" value="InterPro"/>
</dbReference>
<dbReference type="InterPro" id="IPR036390">
    <property type="entry name" value="WH_DNA-bd_sf"/>
</dbReference>
<dbReference type="InterPro" id="IPR039422">
    <property type="entry name" value="MarR/SlyA-like"/>
</dbReference>
<dbReference type="SUPFAM" id="SSF46785">
    <property type="entry name" value="Winged helix' DNA-binding domain"/>
    <property type="match status" value="1"/>
</dbReference>
<dbReference type="InterPro" id="IPR036388">
    <property type="entry name" value="WH-like_DNA-bd_sf"/>
</dbReference>
<dbReference type="PANTHER" id="PTHR33164:SF99">
    <property type="entry name" value="MARR FAMILY REGULATORY PROTEIN"/>
    <property type="match status" value="1"/>
</dbReference>
<name>A0A545AWX5_9ACTN</name>
<accession>A0A545AWX5</accession>
<proteinExistence type="predicted"/>
<keyword evidence="3" id="KW-1185">Reference proteome</keyword>
<dbReference type="AlphaFoldDB" id="A0A545AWX5"/>
<comment type="caution">
    <text evidence="2">The sequence shown here is derived from an EMBL/GenBank/DDBJ whole genome shotgun (WGS) entry which is preliminary data.</text>
</comment>
<dbReference type="PROSITE" id="PS50995">
    <property type="entry name" value="HTH_MARR_2"/>
    <property type="match status" value="1"/>
</dbReference>
<dbReference type="OrthoDB" id="8635520at2"/>
<dbReference type="EMBL" id="VIRS01000006">
    <property type="protein sequence ID" value="TQS45105.1"/>
    <property type="molecule type" value="Genomic_DNA"/>
</dbReference>
<organism evidence="2 3">
    <name type="scientific">Cryptosporangium phraense</name>
    <dbReference type="NCBI Taxonomy" id="2593070"/>
    <lineage>
        <taxon>Bacteria</taxon>
        <taxon>Bacillati</taxon>
        <taxon>Actinomycetota</taxon>
        <taxon>Actinomycetes</taxon>
        <taxon>Cryptosporangiales</taxon>
        <taxon>Cryptosporangiaceae</taxon>
        <taxon>Cryptosporangium</taxon>
    </lineage>
</organism>
<gene>
    <name evidence="2" type="ORF">FL583_11445</name>
</gene>
<dbReference type="PRINTS" id="PR00598">
    <property type="entry name" value="HTHMARR"/>
</dbReference>
<evidence type="ECO:0000259" key="1">
    <source>
        <dbReference type="PROSITE" id="PS50995"/>
    </source>
</evidence>
<dbReference type="InterPro" id="IPR000835">
    <property type="entry name" value="HTH_MarR-typ"/>
</dbReference>
<dbReference type="Proteomes" id="UP000317982">
    <property type="component" value="Unassembled WGS sequence"/>
</dbReference>
<dbReference type="SMART" id="SM00347">
    <property type="entry name" value="HTH_MARR"/>
    <property type="match status" value="1"/>
</dbReference>
<reference evidence="2 3" key="1">
    <citation type="submission" date="2019-07" db="EMBL/GenBank/DDBJ databases">
        <title>Cryptosporangium phraense sp. nov., isolated from plant litter.</title>
        <authorList>
            <person name="Suriyachadkun C."/>
        </authorList>
    </citation>
    <scope>NUCLEOTIDE SEQUENCE [LARGE SCALE GENOMIC DNA]</scope>
    <source>
        <strain evidence="2 3">A-T 5661</strain>
    </source>
</reference>
<evidence type="ECO:0000313" key="3">
    <source>
        <dbReference type="Proteomes" id="UP000317982"/>
    </source>
</evidence>
<dbReference type="Pfam" id="PF12802">
    <property type="entry name" value="MarR_2"/>
    <property type="match status" value="1"/>
</dbReference>